<dbReference type="InterPro" id="IPR036879">
    <property type="entry name" value="TF_MADSbox_sf"/>
</dbReference>
<evidence type="ECO:0000256" key="4">
    <source>
        <dbReference type="ARBA" id="ARBA00023163"/>
    </source>
</evidence>
<dbReference type="FunCoup" id="A0A061F1W3">
    <property type="interactions" value="18"/>
</dbReference>
<keyword evidence="8" id="KW-1185">Reference proteome</keyword>
<dbReference type="GO" id="GO:0005634">
    <property type="term" value="C:nucleus"/>
    <property type="evidence" value="ECO:0007669"/>
    <property type="project" value="UniProtKB-SubCell"/>
</dbReference>
<evidence type="ECO:0000256" key="1">
    <source>
        <dbReference type="ARBA" id="ARBA00004123"/>
    </source>
</evidence>
<dbReference type="CDD" id="cd00266">
    <property type="entry name" value="MADS_SRF_like"/>
    <property type="match status" value="1"/>
</dbReference>
<gene>
    <name evidence="7" type="ORF">TCM_022993</name>
</gene>
<reference evidence="7 8" key="1">
    <citation type="journal article" date="2013" name="Genome Biol.">
        <title>The genome sequence of the most widely cultivated cacao type and its use to identify candidate genes regulating pod color.</title>
        <authorList>
            <person name="Motamayor J.C."/>
            <person name="Mockaitis K."/>
            <person name="Schmutz J."/>
            <person name="Haiminen N."/>
            <person name="Iii D.L."/>
            <person name="Cornejo O."/>
            <person name="Findley S.D."/>
            <person name="Zheng P."/>
            <person name="Utro F."/>
            <person name="Royaert S."/>
            <person name="Saski C."/>
            <person name="Jenkins J."/>
            <person name="Podicheti R."/>
            <person name="Zhao M."/>
            <person name="Scheffler B.E."/>
            <person name="Stack J.C."/>
            <person name="Feltus F.A."/>
            <person name="Mustiga G.M."/>
            <person name="Amores F."/>
            <person name="Phillips W."/>
            <person name="Marelli J.P."/>
            <person name="May G.D."/>
            <person name="Shapiro H."/>
            <person name="Ma J."/>
            <person name="Bustamante C.D."/>
            <person name="Schnell R.J."/>
            <person name="Main D."/>
            <person name="Gilbert D."/>
            <person name="Parida L."/>
            <person name="Kuhn D.N."/>
        </authorList>
    </citation>
    <scope>NUCLEOTIDE SEQUENCE [LARGE SCALE GENOMIC DNA]</scope>
    <source>
        <strain evidence="8">cv. Matina 1-6</strain>
    </source>
</reference>
<dbReference type="eggNOG" id="KOG0014">
    <property type="taxonomic scope" value="Eukaryota"/>
</dbReference>
<dbReference type="GO" id="GO:0000978">
    <property type="term" value="F:RNA polymerase II cis-regulatory region sequence-specific DNA binding"/>
    <property type="evidence" value="ECO:0000318"/>
    <property type="project" value="GO_Central"/>
</dbReference>
<dbReference type="Proteomes" id="UP000026915">
    <property type="component" value="Chromosome 5"/>
</dbReference>
<dbReference type="PRINTS" id="PR00404">
    <property type="entry name" value="MADSDOMAIN"/>
</dbReference>
<dbReference type="HOGENOM" id="CLU_822813_0_0_1"/>
<dbReference type="GO" id="GO:0045944">
    <property type="term" value="P:positive regulation of transcription by RNA polymerase II"/>
    <property type="evidence" value="ECO:0007669"/>
    <property type="project" value="InterPro"/>
</dbReference>
<keyword evidence="5" id="KW-0539">Nucleus</keyword>
<sequence>MTRKKVKLAWITNDSTRRASLKKRRLGLLKKVSELTTLCDVNACVIIYSPDEIEPKVWPSHNVVKQQLIWFRSIPELNRQKKMMNQETYLKGKVTKVQEQLTKLERRNKDVEMAHLTHQINQGKRLDELNLSELRGLTWLVEENMKEIKKRIEFLERALFAPTYAPHHPHLPFPPQSHTMNETARIGSGSVDHGRDERTPIEPLLWDQRFIDMMNNNELKSAGCISIRSDMVILYRSFAKSATDDLKLPRHSFGGSSSAAVDMGLPLTSFRPHGAGAGADDMWLPHECRIGGSKFGPFGNEIELGPYLFRGHIRSSFFETELRLPPFKRYGGSSSDAGSDFRLPFNGKTWANNLSP</sequence>
<dbReference type="PROSITE" id="PS50066">
    <property type="entry name" value="MADS_BOX_2"/>
    <property type="match status" value="1"/>
</dbReference>
<dbReference type="InterPro" id="IPR033897">
    <property type="entry name" value="SRF-like_MADS-box"/>
</dbReference>
<dbReference type="InParanoid" id="A0A061F1W3"/>
<dbReference type="Gene3D" id="3.40.1810.10">
    <property type="entry name" value="Transcription factor, MADS-box"/>
    <property type="match status" value="1"/>
</dbReference>
<dbReference type="InterPro" id="IPR002100">
    <property type="entry name" value="TF_MADSbox"/>
</dbReference>
<dbReference type="SMART" id="SM00432">
    <property type="entry name" value="MADS"/>
    <property type="match status" value="1"/>
</dbReference>
<keyword evidence="3" id="KW-0238">DNA-binding</keyword>
<protein>
    <submittedName>
        <fullName evidence="7">AGAMOUS-like 48, putative</fullName>
    </submittedName>
</protein>
<dbReference type="OMA" id="AWISNDS"/>
<dbReference type="Pfam" id="PF00319">
    <property type="entry name" value="SRF-TF"/>
    <property type="match status" value="1"/>
</dbReference>
<name>A0A061F1W3_THECC</name>
<feature type="domain" description="MADS-box" evidence="6">
    <location>
        <begin position="1"/>
        <end position="49"/>
    </location>
</feature>
<evidence type="ECO:0000256" key="5">
    <source>
        <dbReference type="ARBA" id="ARBA00023242"/>
    </source>
</evidence>
<evidence type="ECO:0000256" key="3">
    <source>
        <dbReference type="ARBA" id="ARBA00023125"/>
    </source>
</evidence>
<dbReference type="AlphaFoldDB" id="A0A061F1W3"/>
<comment type="subcellular location">
    <subcellularLocation>
        <location evidence="1">Nucleus</location>
    </subcellularLocation>
</comment>
<proteinExistence type="predicted"/>
<keyword evidence="4" id="KW-0804">Transcription</keyword>
<organism evidence="7 8">
    <name type="scientific">Theobroma cacao</name>
    <name type="common">Cacao</name>
    <name type="synonym">Cocoa</name>
    <dbReference type="NCBI Taxonomy" id="3641"/>
    <lineage>
        <taxon>Eukaryota</taxon>
        <taxon>Viridiplantae</taxon>
        <taxon>Streptophyta</taxon>
        <taxon>Embryophyta</taxon>
        <taxon>Tracheophyta</taxon>
        <taxon>Spermatophyta</taxon>
        <taxon>Magnoliopsida</taxon>
        <taxon>eudicotyledons</taxon>
        <taxon>Gunneridae</taxon>
        <taxon>Pentapetalae</taxon>
        <taxon>rosids</taxon>
        <taxon>malvids</taxon>
        <taxon>Malvales</taxon>
        <taxon>Malvaceae</taxon>
        <taxon>Byttnerioideae</taxon>
        <taxon>Theobroma</taxon>
    </lineage>
</organism>
<evidence type="ECO:0000313" key="8">
    <source>
        <dbReference type="Proteomes" id="UP000026915"/>
    </source>
</evidence>
<evidence type="ECO:0000313" key="7">
    <source>
        <dbReference type="EMBL" id="EOY08509.1"/>
    </source>
</evidence>
<dbReference type="EMBL" id="CM001883">
    <property type="protein sequence ID" value="EOY08509.1"/>
    <property type="molecule type" value="Genomic_DNA"/>
</dbReference>
<dbReference type="GO" id="GO:0000981">
    <property type="term" value="F:DNA-binding transcription factor activity, RNA polymerase II-specific"/>
    <property type="evidence" value="ECO:0000318"/>
    <property type="project" value="GO_Central"/>
</dbReference>
<keyword evidence="2" id="KW-0805">Transcription regulation</keyword>
<dbReference type="GO" id="GO:0006357">
    <property type="term" value="P:regulation of transcription by RNA polymerase II"/>
    <property type="evidence" value="ECO:0000318"/>
    <property type="project" value="GO_Central"/>
</dbReference>
<dbReference type="GO" id="GO:0046983">
    <property type="term" value="F:protein dimerization activity"/>
    <property type="evidence" value="ECO:0007669"/>
    <property type="project" value="InterPro"/>
</dbReference>
<evidence type="ECO:0000259" key="6">
    <source>
        <dbReference type="PROSITE" id="PS50066"/>
    </source>
</evidence>
<dbReference type="InterPro" id="IPR050142">
    <property type="entry name" value="MADS-box/MEF2_TF"/>
</dbReference>
<dbReference type="Gramene" id="EOY08509">
    <property type="protein sequence ID" value="EOY08509"/>
    <property type="gene ID" value="TCM_022993"/>
</dbReference>
<dbReference type="FunFam" id="3.40.1810.10:FF:000024">
    <property type="entry name" value="Agamous-like MADS-box protein AGL80"/>
    <property type="match status" value="1"/>
</dbReference>
<accession>A0A061F1W3</accession>
<dbReference type="PANTHER" id="PTHR48019">
    <property type="entry name" value="SERUM RESPONSE FACTOR HOMOLOG"/>
    <property type="match status" value="1"/>
</dbReference>
<evidence type="ECO:0000256" key="2">
    <source>
        <dbReference type="ARBA" id="ARBA00023015"/>
    </source>
</evidence>
<dbReference type="SUPFAM" id="SSF55455">
    <property type="entry name" value="SRF-like"/>
    <property type="match status" value="1"/>
</dbReference>